<evidence type="ECO:0000256" key="1">
    <source>
        <dbReference type="SAM" id="SignalP"/>
    </source>
</evidence>
<reference evidence="2 3" key="1">
    <citation type="journal article" date="2015" name="Proc. Natl. Acad. Sci. U.S.A.">
        <title>The resurrection genome of Boea hygrometrica: A blueprint for survival of dehydration.</title>
        <authorList>
            <person name="Xiao L."/>
            <person name="Yang G."/>
            <person name="Zhang L."/>
            <person name="Yang X."/>
            <person name="Zhao S."/>
            <person name="Ji Z."/>
            <person name="Zhou Q."/>
            <person name="Hu M."/>
            <person name="Wang Y."/>
            <person name="Chen M."/>
            <person name="Xu Y."/>
            <person name="Jin H."/>
            <person name="Xiao X."/>
            <person name="Hu G."/>
            <person name="Bao F."/>
            <person name="Hu Y."/>
            <person name="Wan P."/>
            <person name="Li L."/>
            <person name="Deng X."/>
            <person name="Kuang T."/>
            <person name="Xiang C."/>
            <person name="Zhu J.K."/>
            <person name="Oliver M.J."/>
            <person name="He Y."/>
        </authorList>
    </citation>
    <scope>NUCLEOTIDE SEQUENCE [LARGE SCALE GENOMIC DNA]</scope>
    <source>
        <strain evidence="3">cv. XS01</strain>
    </source>
</reference>
<evidence type="ECO:0000313" key="3">
    <source>
        <dbReference type="Proteomes" id="UP000250235"/>
    </source>
</evidence>
<accession>A0A2Z7A0L1</accession>
<feature type="signal peptide" evidence="1">
    <location>
        <begin position="1"/>
        <end position="16"/>
    </location>
</feature>
<keyword evidence="1" id="KW-0732">Signal</keyword>
<gene>
    <name evidence="2" type="ORF">F511_40740</name>
</gene>
<organism evidence="2 3">
    <name type="scientific">Dorcoceras hygrometricum</name>
    <dbReference type="NCBI Taxonomy" id="472368"/>
    <lineage>
        <taxon>Eukaryota</taxon>
        <taxon>Viridiplantae</taxon>
        <taxon>Streptophyta</taxon>
        <taxon>Embryophyta</taxon>
        <taxon>Tracheophyta</taxon>
        <taxon>Spermatophyta</taxon>
        <taxon>Magnoliopsida</taxon>
        <taxon>eudicotyledons</taxon>
        <taxon>Gunneridae</taxon>
        <taxon>Pentapetalae</taxon>
        <taxon>asterids</taxon>
        <taxon>lamiids</taxon>
        <taxon>Lamiales</taxon>
        <taxon>Gesneriaceae</taxon>
        <taxon>Didymocarpoideae</taxon>
        <taxon>Trichosporeae</taxon>
        <taxon>Loxocarpinae</taxon>
        <taxon>Dorcoceras</taxon>
    </lineage>
</organism>
<dbReference type="Proteomes" id="UP000250235">
    <property type="component" value="Unassembled WGS sequence"/>
</dbReference>
<name>A0A2Z7A0L1_9LAMI</name>
<dbReference type="EMBL" id="KV020173">
    <property type="protein sequence ID" value="KZV14841.1"/>
    <property type="molecule type" value="Genomic_DNA"/>
</dbReference>
<sequence>MDSILLGLLTVFPACATVAYSRKQISHPAQLSQTVQLSLAYVVSNHSAQGTQTSLSCNSLRSSS</sequence>
<protein>
    <submittedName>
        <fullName evidence="2">Uncharacterized protein</fullName>
    </submittedName>
</protein>
<evidence type="ECO:0000313" key="2">
    <source>
        <dbReference type="EMBL" id="KZV14841.1"/>
    </source>
</evidence>
<keyword evidence="3" id="KW-1185">Reference proteome</keyword>
<feature type="chain" id="PRO_5016388974" evidence="1">
    <location>
        <begin position="17"/>
        <end position="64"/>
    </location>
</feature>
<dbReference type="AlphaFoldDB" id="A0A2Z7A0L1"/>
<proteinExistence type="predicted"/>